<evidence type="ECO:0000256" key="3">
    <source>
        <dbReference type="ARBA" id="ARBA00023242"/>
    </source>
</evidence>
<gene>
    <name evidence="6" type="ORF">PEX2_020810</name>
</gene>
<evidence type="ECO:0000313" key="7">
    <source>
        <dbReference type="Proteomes" id="UP000030143"/>
    </source>
</evidence>
<keyword evidence="1" id="KW-0805">Transcription regulation</keyword>
<evidence type="ECO:0000259" key="5">
    <source>
        <dbReference type="SMART" id="SM00906"/>
    </source>
</evidence>
<organism evidence="6 7">
    <name type="scientific">Penicillium expansum</name>
    <name type="common">Blue mold rot fungus</name>
    <dbReference type="NCBI Taxonomy" id="27334"/>
    <lineage>
        <taxon>Eukaryota</taxon>
        <taxon>Fungi</taxon>
        <taxon>Dikarya</taxon>
        <taxon>Ascomycota</taxon>
        <taxon>Pezizomycotina</taxon>
        <taxon>Eurotiomycetes</taxon>
        <taxon>Eurotiomycetidae</taxon>
        <taxon>Eurotiales</taxon>
        <taxon>Aspergillaceae</taxon>
        <taxon>Penicillium</taxon>
    </lineage>
</organism>
<dbReference type="GO" id="GO:0000435">
    <property type="term" value="P:positive regulation of transcription from RNA polymerase II promoter by galactose"/>
    <property type="evidence" value="ECO:0007669"/>
    <property type="project" value="TreeGrafter"/>
</dbReference>
<feature type="compositionally biased region" description="Polar residues" evidence="4">
    <location>
        <begin position="698"/>
        <end position="729"/>
    </location>
</feature>
<dbReference type="GO" id="GO:0006351">
    <property type="term" value="P:DNA-templated transcription"/>
    <property type="evidence" value="ECO:0007669"/>
    <property type="project" value="InterPro"/>
</dbReference>
<feature type="domain" description="Xylanolytic transcriptional activator regulatory" evidence="5">
    <location>
        <begin position="382"/>
        <end position="454"/>
    </location>
</feature>
<keyword evidence="3" id="KW-0539">Nucleus</keyword>
<dbReference type="Pfam" id="PF04082">
    <property type="entry name" value="Fungal_trans"/>
    <property type="match status" value="1"/>
</dbReference>
<accession>A0A0A2IV74</accession>
<dbReference type="PhylomeDB" id="A0A0A2IV74"/>
<reference evidence="6 7" key="1">
    <citation type="journal article" date="2015" name="Mol. Plant Microbe Interact.">
        <title>Genome, transcriptome, and functional analyses of Penicillium expansum provide new insights into secondary metabolism and pathogenicity.</title>
        <authorList>
            <person name="Ballester A.R."/>
            <person name="Marcet-Houben M."/>
            <person name="Levin E."/>
            <person name="Sela N."/>
            <person name="Selma-Lazaro C."/>
            <person name="Carmona L."/>
            <person name="Wisniewski M."/>
            <person name="Droby S."/>
            <person name="Gonzalez-Candelas L."/>
            <person name="Gabaldon T."/>
        </authorList>
    </citation>
    <scope>NUCLEOTIDE SEQUENCE [LARGE SCALE GENOMIC DNA]</scope>
    <source>
        <strain evidence="6 7">MD-8</strain>
    </source>
</reference>
<keyword evidence="2" id="KW-0804">Transcription</keyword>
<sequence length="811" mass="90180">MGFATPCAAGLTGMRNLPRSEDQGRPNFTLKLPGAIKPNRALIAHVSIPPLEIPRQQLTQRQITRLTACSALLMGAESPSIQTKGNEMLENPSKGWGFYHMGFRASSLIRWKAKAALGHLLGRAQTPSSLSGRPNVVNITPKTTIVSAKPSDASQIRNSELGDAASRDGLSGVNLHTNGTEFYDYVGHPSPQSHDGAEFTAQRSPPDADSLKSRTPTMNNDHDINLEALFPCLTETAQMEIEKTFIGSYFANKHYIHPLLSKSSFMRRCGNEAWPIPNRQGLFRGVTKFAGLYFAVVALGAINASPNETSLLEHFCQQFVDPNQTQRALRGHRFTALDFAKFFFGLAKRTLGDLFESSCLESAQTLLLLSVFRQNSLQPHSCYMYSGMAVRTAAAIGLSSSMSSLPPSARREARRTWWCIYSHEIEMCCSSGRLDSMKELHYYQTSLPKIKVDADDLDPDAEDHDIAMIPAMVALAQIMSEASHQLYHSMRRSIADKSCLAMALDQRLLEWKATLPAFLNLDAHALNDPEWAFKQKLVLRLRYYNTRILIHKPFLVAATANTDTSSTDLSVHLHTCLTAARMSINMQYESFLHRIYIRTWWYNTTYALYGSMILLHLILSNYPGLPDDELLEDVEKSLQIFSSMGDIIVARRCAEMLREVLEVARTCLARRRRSAHRPNHSQDRSQSQSQLPRLGMPYTSSTGILNSSEASSDATTLTRMHSTPNSTPTGGEIVLPEAKLPSPMHGLSLDTPLSILEQHTDSDDGDFLFSLFSNGTQTQPDRTRAEMLANLVDPSVLEDFAFGGGNEFSFF</sequence>
<feature type="region of interest" description="Disordered" evidence="4">
    <location>
        <begin position="671"/>
        <end position="730"/>
    </location>
</feature>
<evidence type="ECO:0000256" key="2">
    <source>
        <dbReference type="ARBA" id="ARBA00023163"/>
    </source>
</evidence>
<dbReference type="EMBL" id="JQFZ01000139">
    <property type="protein sequence ID" value="KGO57639.1"/>
    <property type="molecule type" value="Genomic_DNA"/>
</dbReference>
<comment type="caution">
    <text evidence="6">The sequence shown here is derived from an EMBL/GenBank/DDBJ whole genome shotgun (WGS) entry which is preliminary data.</text>
</comment>
<dbReference type="HOGENOM" id="CLU_008137_0_0_1"/>
<dbReference type="GO" id="GO:0000981">
    <property type="term" value="F:DNA-binding transcription factor activity, RNA polymerase II-specific"/>
    <property type="evidence" value="ECO:0007669"/>
    <property type="project" value="TreeGrafter"/>
</dbReference>
<dbReference type="GO" id="GO:0008270">
    <property type="term" value="F:zinc ion binding"/>
    <property type="evidence" value="ECO:0007669"/>
    <property type="project" value="InterPro"/>
</dbReference>
<evidence type="ECO:0000256" key="1">
    <source>
        <dbReference type="ARBA" id="ARBA00023015"/>
    </source>
</evidence>
<dbReference type="OrthoDB" id="2571985at2759"/>
<dbReference type="InterPro" id="IPR007219">
    <property type="entry name" value="XnlR_reg_dom"/>
</dbReference>
<evidence type="ECO:0000256" key="4">
    <source>
        <dbReference type="SAM" id="MobiDB-lite"/>
    </source>
</evidence>
<dbReference type="RefSeq" id="XP_016599295.1">
    <property type="nucleotide sequence ID" value="XM_016739356.1"/>
</dbReference>
<proteinExistence type="predicted"/>
<dbReference type="GO" id="GO:0005634">
    <property type="term" value="C:nucleus"/>
    <property type="evidence" value="ECO:0007669"/>
    <property type="project" value="TreeGrafter"/>
</dbReference>
<dbReference type="STRING" id="27334.A0A0A2IV74"/>
<dbReference type="GO" id="GO:0000978">
    <property type="term" value="F:RNA polymerase II cis-regulatory region sequence-specific DNA binding"/>
    <property type="evidence" value="ECO:0007669"/>
    <property type="project" value="TreeGrafter"/>
</dbReference>
<dbReference type="PANTHER" id="PTHR47424">
    <property type="entry name" value="REGULATORY PROTEIN GAL4"/>
    <property type="match status" value="1"/>
</dbReference>
<dbReference type="VEuPathDB" id="FungiDB:PEXP_055050"/>
<dbReference type="GeneID" id="27674775"/>
<name>A0A0A2IV74_PENEN</name>
<dbReference type="CDD" id="cd12148">
    <property type="entry name" value="fungal_TF_MHR"/>
    <property type="match status" value="1"/>
</dbReference>
<evidence type="ECO:0000313" key="6">
    <source>
        <dbReference type="EMBL" id="KGO57639.1"/>
    </source>
</evidence>
<dbReference type="InterPro" id="IPR051127">
    <property type="entry name" value="Fungal_SecMet_Regulators"/>
</dbReference>
<dbReference type="Proteomes" id="UP000030143">
    <property type="component" value="Unassembled WGS sequence"/>
</dbReference>
<protein>
    <submittedName>
        <fullName evidence="6">Transcription factor, fungi</fullName>
    </submittedName>
</protein>
<keyword evidence="7" id="KW-1185">Reference proteome</keyword>
<dbReference type="SMART" id="SM00906">
    <property type="entry name" value="Fungal_trans"/>
    <property type="match status" value="1"/>
</dbReference>
<dbReference type="AlphaFoldDB" id="A0A0A2IV74"/>
<feature type="region of interest" description="Disordered" evidence="4">
    <location>
        <begin position="193"/>
        <end position="220"/>
    </location>
</feature>
<dbReference type="PANTHER" id="PTHR47424:SF15">
    <property type="entry name" value="ZN(II)2CYS6 TRANSCRIPTION FACTOR (EUROFUNG)"/>
    <property type="match status" value="1"/>
</dbReference>